<dbReference type="PANTHER" id="PTHR11059:SF0">
    <property type="entry name" value="DNA REPAIR PROTEIN RECN"/>
    <property type="match status" value="1"/>
</dbReference>
<keyword evidence="5 9" id="KW-0227">DNA damage</keyword>
<dbReference type="FunFam" id="3.40.50.300:FF:000356">
    <property type="entry name" value="DNA repair protein RecN"/>
    <property type="match status" value="1"/>
</dbReference>
<comment type="function">
    <text evidence="1 9">May be involved in recombinational repair of damaged DNA.</text>
</comment>
<feature type="coiled-coil region" evidence="10">
    <location>
        <begin position="347"/>
        <end position="385"/>
    </location>
</feature>
<keyword evidence="7 9" id="KW-0234">DNA repair</keyword>
<dbReference type="SUPFAM" id="SSF52540">
    <property type="entry name" value="P-loop containing nucleoside triphosphate hydrolases"/>
    <property type="match status" value="1"/>
</dbReference>
<dbReference type="PANTHER" id="PTHR11059">
    <property type="entry name" value="DNA REPAIR PROTEIN RECN"/>
    <property type="match status" value="1"/>
</dbReference>
<evidence type="ECO:0000256" key="7">
    <source>
        <dbReference type="ARBA" id="ARBA00023204"/>
    </source>
</evidence>
<dbReference type="Gene3D" id="3.40.50.300">
    <property type="entry name" value="P-loop containing nucleotide triphosphate hydrolases"/>
    <property type="match status" value="2"/>
</dbReference>
<evidence type="ECO:0000259" key="11">
    <source>
        <dbReference type="Pfam" id="PF02463"/>
    </source>
</evidence>
<dbReference type="GO" id="GO:0006310">
    <property type="term" value="P:DNA recombination"/>
    <property type="evidence" value="ECO:0007669"/>
    <property type="project" value="InterPro"/>
</dbReference>
<dbReference type="AlphaFoldDB" id="A0A078MN76"/>
<keyword evidence="10" id="KW-0175">Coiled coil</keyword>
<dbReference type="GO" id="GO:0006281">
    <property type="term" value="P:DNA repair"/>
    <property type="evidence" value="ECO:0007669"/>
    <property type="project" value="UniProtKB-KW"/>
</dbReference>
<evidence type="ECO:0000313" key="12">
    <source>
        <dbReference type="EMBL" id="CEA07740.1"/>
    </source>
</evidence>
<dbReference type="InterPro" id="IPR004604">
    <property type="entry name" value="DNA_recomb/repair_RecN"/>
</dbReference>
<evidence type="ECO:0000256" key="1">
    <source>
        <dbReference type="ARBA" id="ARBA00003618"/>
    </source>
</evidence>
<comment type="similarity">
    <text evidence="2 9">Belongs to the RecN family.</text>
</comment>
<proteinExistence type="inferred from homology"/>
<dbReference type="FunFam" id="3.40.50.300:FF:000319">
    <property type="entry name" value="DNA repair protein RecN"/>
    <property type="match status" value="1"/>
</dbReference>
<keyword evidence="6" id="KW-0067">ATP-binding</keyword>
<accession>A0A078MN76</accession>
<protein>
    <recommendedName>
        <fullName evidence="3 9">DNA repair protein RecN</fullName>
    </recommendedName>
    <alternativeName>
        <fullName evidence="8 9">Recombination protein N</fullName>
    </alternativeName>
</protein>
<evidence type="ECO:0000256" key="3">
    <source>
        <dbReference type="ARBA" id="ARBA00021315"/>
    </source>
</evidence>
<dbReference type="EMBL" id="LN483070">
    <property type="protein sequence ID" value="CEA07740.1"/>
    <property type="molecule type" value="Genomic_DNA"/>
</dbReference>
<gene>
    <name evidence="12" type="primary">recN</name>
    <name evidence="12" type="ORF">BN1051_01062</name>
</gene>
<dbReference type="GO" id="GO:0009432">
    <property type="term" value="P:SOS response"/>
    <property type="evidence" value="ECO:0007669"/>
    <property type="project" value="TreeGrafter"/>
</dbReference>
<evidence type="ECO:0000256" key="9">
    <source>
        <dbReference type="PIRNR" id="PIRNR003128"/>
    </source>
</evidence>
<dbReference type="NCBIfam" id="TIGR00634">
    <property type="entry name" value="recN"/>
    <property type="match status" value="1"/>
</dbReference>
<feature type="domain" description="RecF/RecN/SMC N-terminal" evidence="11">
    <location>
        <begin position="2"/>
        <end position="519"/>
    </location>
</feature>
<dbReference type="Pfam" id="PF02463">
    <property type="entry name" value="SMC_N"/>
    <property type="match status" value="1"/>
</dbReference>
<dbReference type="SMR" id="A0A078MN76"/>
<evidence type="ECO:0000256" key="8">
    <source>
        <dbReference type="ARBA" id="ARBA00033408"/>
    </source>
</evidence>
<dbReference type="GO" id="GO:0005524">
    <property type="term" value="F:ATP binding"/>
    <property type="evidence" value="ECO:0007669"/>
    <property type="project" value="UniProtKB-KW"/>
</dbReference>
<evidence type="ECO:0000256" key="6">
    <source>
        <dbReference type="ARBA" id="ARBA00022840"/>
    </source>
</evidence>
<evidence type="ECO:0000256" key="10">
    <source>
        <dbReference type="SAM" id="Coils"/>
    </source>
</evidence>
<organism evidence="12">
    <name type="scientific">Arthrobacter saudimassiliensis</name>
    <dbReference type="NCBI Taxonomy" id="1461584"/>
    <lineage>
        <taxon>Bacteria</taxon>
        <taxon>Bacillati</taxon>
        <taxon>Actinomycetota</taxon>
        <taxon>Actinomycetes</taxon>
        <taxon>Micrococcales</taxon>
        <taxon>Micrococcaceae</taxon>
        <taxon>Arthrobacter</taxon>
    </lineage>
</organism>
<dbReference type="InterPro" id="IPR003395">
    <property type="entry name" value="RecF/RecN/SMC_N"/>
</dbReference>
<evidence type="ECO:0000256" key="2">
    <source>
        <dbReference type="ARBA" id="ARBA00009441"/>
    </source>
</evidence>
<dbReference type="CDD" id="cd03241">
    <property type="entry name" value="ABC_RecN"/>
    <property type="match status" value="1"/>
</dbReference>
<evidence type="ECO:0000256" key="4">
    <source>
        <dbReference type="ARBA" id="ARBA00022741"/>
    </source>
</evidence>
<keyword evidence="4" id="KW-0547">Nucleotide-binding</keyword>
<dbReference type="PIRSF" id="PIRSF003128">
    <property type="entry name" value="RecN"/>
    <property type="match status" value="1"/>
</dbReference>
<dbReference type="InterPro" id="IPR027417">
    <property type="entry name" value="P-loop_NTPase"/>
</dbReference>
<reference evidence="12" key="1">
    <citation type="submission" date="2014-07" db="EMBL/GenBank/DDBJ databases">
        <authorList>
            <person name="Urmite Genomes Urmite Genomes"/>
        </authorList>
    </citation>
    <scope>NUCLEOTIDE SEQUENCE</scope>
    <source>
        <strain evidence="12">11W110_air</strain>
    </source>
</reference>
<name>A0A078MN76_9MICC</name>
<evidence type="ECO:0000256" key="5">
    <source>
        <dbReference type="ARBA" id="ARBA00022763"/>
    </source>
</evidence>
<sequence>MIEEIRIRDLGVITDATLSLAPGFTVVTGETGAGKTMVITALGLLLGARSDAGAVRIGAKSALAEAVVRLPRSSAAVVRAEEAGAELEEYDGAAELMLARTVNADGRSRAHVGGRTAPVGVLAEVGEHLVAVHGQSDQLRLRSTAAQREALDKYAGSRLAAVLEAYRRDFRRWKAAGEELAELRSQARERLREAEYLSASLEEIDAVDPQPGEDDALKAEALRLGNVEELRTASVAAHQALVGGDFAEGADATSLIESARRQLESAGENDPALAASAERLAEVGYILADVATELASYGSSLDAEGPERLAEVENRRGELAGLVRKFAPDVNGVIAWRDESRARLLELGNDDSRIEALEAELQELSAALTERAAELTKLRREAAEDLSSRVSAELAALAMPDAALVIELTEAADLGPYGADDIAFLLAPHPGAPPRPLGKGASGGELSRVMLAIEVVLAEVDPVPTFVFDEVDSGVGGKAAVEIGRRLAMLARHVQVIVVTHLPQVAAYANQHIRVIKKSSAAEDGQGVTASDVIVLDQDAKIRELARMLAGQEDSDSAQAHARELLDAAAELHSSAKSGSRKAKR</sequence>
<dbReference type="PATRIC" id="fig|1461584.3.peg.1053"/>
<dbReference type="GO" id="GO:0043590">
    <property type="term" value="C:bacterial nucleoid"/>
    <property type="evidence" value="ECO:0007669"/>
    <property type="project" value="TreeGrafter"/>
</dbReference>